<organism evidence="1 2">
    <name type="scientific">Caerostris darwini</name>
    <dbReference type="NCBI Taxonomy" id="1538125"/>
    <lineage>
        <taxon>Eukaryota</taxon>
        <taxon>Metazoa</taxon>
        <taxon>Ecdysozoa</taxon>
        <taxon>Arthropoda</taxon>
        <taxon>Chelicerata</taxon>
        <taxon>Arachnida</taxon>
        <taxon>Araneae</taxon>
        <taxon>Araneomorphae</taxon>
        <taxon>Entelegynae</taxon>
        <taxon>Araneoidea</taxon>
        <taxon>Araneidae</taxon>
        <taxon>Caerostris</taxon>
    </lineage>
</organism>
<name>A0AAV4PAE4_9ARAC</name>
<reference evidence="1 2" key="1">
    <citation type="submission" date="2021-06" db="EMBL/GenBank/DDBJ databases">
        <title>Caerostris darwini draft genome.</title>
        <authorList>
            <person name="Kono N."/>
            <person name="Arakawa K."/>
        </authorList>
    </citation>
    <scope>NUCLEOTIDE SEQUENCE [LARGE SCALE GENOMIC DNA]</scope>
</reference>
<evidence type="ECO:0000313" key="1">
    <source>
        <dbReference type="EMBL" id="GIX93589.1"/>
    </source>
</evidence>
<evidence type="ECO:0000313" key="2">
    <source>
        <dbReference type="Proteomes" id="UP001054837"/>
    </source>
</evidence>
<comment type="caution">
    <text evidence="1">The sequence shown here is derived from an EMBL/GenBank/DDBJ whole genome shotgun (WGS) entry which is preliminary data.</text>
</comment>
<sequence>MERKRMCKMKRNWVTLLISLKCEVEGEGHLSRNRFLRATPLPVPSRKHPLLPLFFERPDIYKCLDIALSIKSLQKDQQTEIGFTSA</sequence>
<accession>A0AAV4PAE4</accession>
<dbReference type="AlphaFoldDB" id="A0AAV4PAE4"/>
<dbReference type="Proteomes" id="UP001054837">
    <property type="component" value="Unassembled WGS sequence"/>
</dbReference>
<dbReference type="EMBL" id="BPLQ01002510">
    <property type="protein sequence ID" value="GIX93589.1"/>
    <property type="molecule type" value="Genomic_DNA"/>
</dbReference>
<proteinExistence type="predicted"/>
<protein>
    <submittedName>
        <fullName evidence="1">Uncharacterized protein</fullName>
    </submittedName>
</protein>
<keyword evidence="2" id="KW-1185">Reference proteome</keyword>
<gene>
    <name evidence="1" type="ORF">CDAR_283571</name>
</gene>